<evidence type="ECO:0000313" key="2">
    <source>
        <dbReference type="Proteomes" id="UP000324222"/>
    </source>
</evidence>
<reference evidence="1 2" key="1">
    <citation type="submission" date="2019-05" db="EMBL/GenBank/DDBJ databases">
        <title>Another draft genome of Portunus trituberculatus and its Hox gene families provides insights of decapod evolution.</title>
        <authorList>
            <person name="Jeong J.-H."/>
            <person name="Song I."/>
            <person name="Kim S."/>
            <person name="Choi T."/>
            <person name="Kim D."/>
            <person name="Ryu S."/>
            <person name="Kim W."/>
        </authorList>
    </citation>
    <scope>NUCLEOTIDE SEQUENCE [LARGE SCALE GENOMIC DNA]</scope>
    <source>
        <tissue evidence="1">Muscle</tissue>
    </source>
</reference>
<keyword evidence="2" id="KW-1185">Reference proteome</keyword>
<protein>
    <submittedName>
        <fullName evidence="1">Uncharacterized protein</fullName>
    </submittedName>
</protein>
<dbReference type="Proteomes" id="UP000324222">
    <property type="component" value="Unassembled WGS sequence"/>
</dbReference>
<comment type="caution">
    <text evidence="1">The sequence shown here is derived from an EMBL/GenBank/DDBJ whole genome shotgun (WGS) entry which is preliminary data.</text>
</comment>
<gene>
    <name evidence="1" type="ORF">E2C01_097014</name>
</gene>
<accession>A0A5B7JU21</accession>
<sequence>MKYNTLIPPPRLPPRAAPLSATTVPFRILSRPSLPHSSSVFPSGTWGGGVCLDLYSTRPSSVPFTNQVRAHVTPTCVVSTTCNDNNNITGCLPGTLAWADLGH</sequence>
<dbReference type="EMBL" id="VSRR010127306">
    <property type="protein sequence ID" value="MPD01482.1"/>
    <property type="molecule type" value="Genomic_DNA"/>
</dbReference>
<proteinExistence type="predicted"/>
<dbReference type="AlphaFoldDB" id="A0A5B7JU21"/>
<organism evidence="1 2">
    <name type="scientific">Portunus trituberculatus</name>
    <name type="common">Swimming crab</name>
    <name type="synonym">Neptunus trituberculatus</name>
    <dbReference type="NCBI Taxonomy" id="210409"/>
    <lineage>
        <taxon>Eukaryota</taxon>
        <taxon>Metazoa</taxon>
        <taxon>Ecdysozoa</taxon>
        <taxon>Arthropoda</taxon>
        <taxon>Crustacea</taxon>
        <taxon>Multicrustacea</taxon>
        <taxon>Malacostraca</taxon>
        <taxon>Eumalacostraca</taxon>
        <taxon>Eucarida</taxon>
        <taxon>Decapoda</taxon>
        <taxon>Pleocyemata</taxon>
        <taxon>Brachyura</taxon>
        <taxon>Eubrachyura</taxon>
        <taxon>Portunoidea</taxon>
        <taxon>Portunidae</taxon>
        <taxon>Portuninae</taxon>
        <taxon>Portunus</taxon>
    </lineage>
</organism>
<evidence type="ECO:0000313" key="1">
    <source>
        <dbReference type="EMBL" id="MPD01482.1"/>
    </source>
</evidence>
<name>A0A5B7JU21_PORTR</name>